<dbReference type="EMBL" id="JASPKY010000084">
    <property type="protein sequence ID" value="KAK9738611.1"/>
    <property type="molecule type" value="Genomic_DNA"/>
</dbReference>
<feature type="active site" description="Proton donor" evidence="2">
    <location>
        <position position="51"/>
    </location>
</feature>
<dbReference type="GO" id="GO:0046872">
    <property type="term" value="F:metal ion binding"/>
    <property type="evidence" value="ECO:0007669"/>
    <property type="project" value="UniProtKB-KW"/>
</dbReference>
<comment type="cofactor">
    <cofactor evidence="4">
        <name>Mg(2+)</name>
        <dbReference type="ChEBI" id="CHEBI:18420"/>
    </cofactor>
    <text evidence="4">Divalent metal ions. Mg(2+) is the most effective.</text>
</comment>
<evidence type="ECO:0000256" key="4">
    <source>
        <dbReference type="PIRSR" id="PIRSR000915-3"/>
    </source>
</evidence>
<dbReference type="Gene3D" id="3.40.50.1000">
    <property type="entry name" value="HAD superfamily/HAD-like"/>
    <property type="match status" value="2"/>
</dbReference>
<name>A0AAW1LX56_POPJA</name>
<dbReference type="AlphaFoldDB" id="A0AAW1LX56"/>
<dbReference type="Pfam" id="PF13344">
    <property type="entry name" value="Hydrolase_6"/>
    <property type="match status" value="1"/>
</dbReference>
<dbReference type="InterPro" id="IPR036412">
    <property type="entry name" value="HAD-like_sf"/>
</dbReference>
<dbReference type="PIRSF" id="PIRSF000915">
    <property type="entry name" value="PGP-type_phosphatase"/>
    <property type="match status" value="1"/>
</dbReference>
<organism evidence="5 6">
    <name type="scientific">Popillia japonica</name>
    <name type="common">Japanese beetle</name>
    <dbReference type="NCBI Taxonomy" id="7064"/>
    <lineage>
        <taxon>Eukaryota</taxon>
        <taxon>Metazoa</taxon>
        <taxon>Ecdysozoa</taxon>
        <taxon>Arthropoda</taxon>
        <taxon>Hexapoda</taxon>
        <taxon>Insecta</taxon>
        <taxon>Pterygota</taxon>
        <taxon>Neoptera</taxon>
        <taxon>Endopterygota</taxon>
        <taxon>Coleoptera</taxon>
        <taxon>Polyphaga</taxon>
        <taxon>Scarabaeiformia</taxon>
        <taxon>Scarabaeidae</taxon>
        <taxon>Rutelinae</taxon>
        <taxon>Popillia</taxon>
    </lineage>
</organism>
<keyword evidence="4" id="KW-0460">Magnesium</keyword>
<dbReference type="InterPro" id="IPR006349">
    <property type="entry name" value="PGP_euk"/>
</dbReference>
<sequence>MIRQFRKKLFRATIYNISKMHKRNLTSLANLSKTEVKQFIDSFDVVLTDCDGVLWLDNKVYEGSPEAVNYLRSLGKKIFYVTNNSTKNRDDLQQKNEKMGYISKKEEIMSSAYLTASYLKERSFNKKVYIVGSKGLTSEFDEVNIKYLPIGPDIVEYNLLEYIDNFKLEPDVGAVVVGFDEHISYIKMLKAASYLNDPNCLFIATNTDERFPVGNSQVVKPGSGAIVKSIETCAERKPVLIGKPGTYIAQAIQKTCKIDPQRTLMIGDRCNTDILLGTRCGYQTLLVLSGVTKLEEVQKWKESSNKEENDLVPDFYINKLGDLLSLVN</sequence>
<dbReference type="PANTHER" id="PTHR19288">
    <property type="entry name" value="4-NITROPHENYLPHOSPHATASE-RELATED"/>
    <property type="match status" value="1"/>
</dbReference>
<dbReference type="PANTHER" id="PTHR19288:SF93">
    <property type="entry name" value="FI11325P-RELATED"/>
    <property type="match status" value="1"/>
</dbReference>
<dbReference type="NCBIfam" id="TIGR01460">
    <property type="entry name" value="HAD-SF-IIA"/>
    <property type="match status" value="1"/>
</dbReference>
<evidence type="ECO:0000313" key="5">
    <source>
        <dbReference type="EMBL" id="KAK9738611.1"/>
    </source>
</evidence>
<feature type="binding site" evidence="3">
    <location>
        <position position="243"/>
    </location>
    <ligand>
        <name>substrate</name>
    </ligand>
</feature>
<comment type="caution">
    <text evidence="5">The sequence shown here is derived from an EMBL/GenBank/DDBJ whole genome shotgun (WGS) entry which is preliminary data.</text>
</comment>
<evidence type="ECO:0000256" key="3">
    <source>
        <dbReference type="PIRSR" id="PIRSR000915-2"/>
    </source>
</evidence>
<dbReference type="InterPro" id="IPR006357">
    <property type="entry name" value="HAD-SF_hydro_IIA"/>
</dbReference>
<dbReference type="Proteomes" id="UP001458880">
    <property type="component" value="Unassembled WGS sequence"/>
</dbReference>
<accession>A0AAW1LX56</accession>
<keyword evidence="6" id="KW-1185">Reference proteome</keyword>
<reference evidence="5 6" key="1">
    <citation type="journal article" date="2024" name="BMC Genomics">
        <title>De novo assembly and annotation of Popillia japonica's genome with initial clues to its potential as an invasive pest.</title>
        <authorList>
            <person name="Cucini C."/>
            <person name="Boschi S."/>
            <person name="Funari R."/>
            <person name="Cardaioli E."/>
            <person name="Iannotti N."/>
            <person name="Marturano G."/>
            <person name="Paoli F."/>
            <person name="Bruttini M."/>
            <person name="Carapelli A."/>
            <person name="Frati F."/>
            <person name="Nardi F."/>
        </authorList>
    </citation>
    <scope>NUCLEOTIDE SEQUENCE [LARGE SCALE GENOMIC DNA]</scope>
    <source>
        <strain evidence="5">DMR45628</strain>
    </source>
</reference>
<dbReference type="InterPro" id="IPR023214">
    <property type="entry name" value="HAD_sf"/>
</dbReference>
<keyword evidence="4" id="KW-0479">Metal-binding</keyword>
<feature type="binding site" evidence="4">
    <location>
        <position position="49"/>
    </location>
    <ligand>
        <name>Mg(2+)</name>
        <dbReference type="ChEBI" id="CHEBI:18420"/>
    </ligand>
</feature>
<feature type="active site" description="Nucleophile" evidence="2">
    <location>
        <position position="49"/>
    </location>
</feature>
<dbReference type="NCBIfam" id="TIGR01452">
    <property type="entry name" value="PGP_euk"/>
    <property type="match status" value="1"/>
</dbReference>
<feature type="binding site" evidence="4">
    <location>
        <position position="268"/>
    </location>
    <ligand>
        <name>Mg(2+)</name>
        <dbReference type="ChEBI" id="CHEBI:18420"/>
    </ligand>
</feature>
<protein>
    <submittedName>
        <fullName evidence="5">Haloacid dehalogenase-like hydrolase</fullName>
    </submittedName>
</protein>
<proteinExistence type="predicted"/>
<dbReference type="SUPFAM" id="SSF56784">
    <property type="entry name" value="HAD-like"/>
    <property type="match status" value="1"/>
</dbReference>
<evidence type="ECO:0000256" key="1">
    <source>
        <dbReference type="ARBA" id="ARBA00022801"/>
    </source>
</evidence>
<gene>
    <name evidence="5" type="ORF">QE152_g9664</name>
</gene>
<dbReference type="Pfam" id="PF13242">
    <property type="entry name" value="Hydrolase_like"/>
    <property type="match status" value="1"/>
</dbReference>
<evidence type="ECO:0000313" key="6">
    <source>
        <dbReference type="Proteomes" id="UP001458880"/>
    </source>
</evidence>
<dbReference type="GO" id="GO:0005737">
    <property type="term" value="C:cytoplasm"/>
    <property type="evidence" value="ECO:0007669"/>
    <property type="project" value="TreeGrafter"/>
</dbReference>
<evidence type="ECO:0000256" key="2">
    <source>
        <dbReference type="PIRSR" id="PIRSR000915-1"/>
    </source>
</evidence>
<feature type="binding site" evidence="4">
    <location>
        <position position="51"/>
    </location>
    <ligand>
        <name>Mg(2+)</name>
        <dbReference type="ChEBI" id="CHEBI:18420"/>
    </ligand>
</feature>
<dbReference type="GO" id="GO:0016791">
    <property type="term" value="F:phosphatase activity"/>
    <property type="evidence" value="ECO:0007669"/>
    <property type="project" value="InterPro"/>
</dbReference>
<keyword evidence="1 5" id="KW-0378">Hydrolase</keyword>